<dbReference type="SUPFAM" id="SSF50998">
    <property type="entry name" value="Quinoprotein alcohol dehydrogenase-like"/>
    <property type="match status" value="1"/>
</dbReference>
<dbReference type="PANTHER" id="PTHR22847">
    <property type="entry name" value="WD40 REPEAT PROTEIN"/>
    <property type="match status" value="1"/>
</dbReference>
<evidence type="ECO:0000313" key="6">
    <source>
        <dbReference type="Proteomes" id="UP001215598"/>
    </source>
</evidence>
<dbReference type="PROSITE" id="PS00678">
    <property type="entry name" value="WD_REPEATS_1"/>
    <property type="match status" value="2"/>
</dbReference>
<dbReference type="Pfam" id="PF00400">
    <property type="entry name" value="WD40"/>
    <property type="match status" value="8"/>
</dbReference>
<feature type="repeat" description="WD" evidence="3">
    <location>
        <begin position="1002"/>
        <end position="1043"/>
    </location>
</feature>
<accession>A0AAD7IKR8</accession>
<feature type="repeat" description="WD" evidence="3">
    <location>
        <begin position="900"/>
        <end position="941"/>
    </location>
</feature>
<evidence type="ECO:0000313" key="5">
    <source>
        <dbReference type="EMBL" id="KAJ7745379.1"/>
    </source>
</evidence>
<feature type="repeat" description="WD" evidence="3">
    <location>
        <begin position="948"/>
        <end position="989"/>
    </location>
</feature>
<dbReference type="CDD" id="cd00200">
    <property type="entry name" value="WD40"/>
    <property type="match status" value="1"/>
</dbReference>
<protein>
    <recommendedName>
        <fullName evidence="4">Nephrocystin 3-like N-terminal domain-containing protein</fullName>
    </recommendedName>
</protein>
<dbReference type="SMART" id="SM00320">
    <property type="entry name" value="WD40"/>
    <property type="match status" value="9"/>
</dbReference>
<evidence type="ECO:0000259" key="4">
    <source>
        <dbReference type="Pfam" id="PF24883"/>
    </source>
</evidence>
<dbReference type="GO" id="GO:0005634">
    <property type="term" value="C:nucleus"/>
    <property type="evidence" value="ECO:0007669"/>
    <property type="project" value="TreeGrafter"/>
</dbReference>
<dbReference type="SUPFAM" id="SSF52540">
    <property type="entry name" value="P-loop containing nucleoside triphosphate hydrolases"/>
    <property type="match status" value="1"/>
</dbReference>
<feature type="domain" description="Nephrocystin 3-like N-terminal" evidence="4">
    <location>
        <begin position="347"/>
        <end position="503"/>
    </location>
</feature>
<dbReference type="InterPro" id="IPR056884">
    <property type="entry name" value="NPHP3-like_N"/>
</dbReference>
<dbReference type="PROSITE" id="PS50082">
    <property type="entry name" value="WD_REPEATS_2"/>
    <property type="match status" value="8"/>
</dbReference>
<feature type="repeat" description="WD" evidence="3">
    <location>
        <begin position="1130"/>
        <end position="1171"/>
    </location>
</feature>
<dbReference type="EMBL" id="JARKIB010000083">
    <property type="protein sequence ID" value="KAJ7745379.1"/>
    <property type="molecule type" value="Genomic_DNA"/>
</dbReference>
<dbReference type="Proteomes" id="UP001215598">
    <property type="component" value="Unassembled WGS sequence"/>
</dbReference>
<evidence type="ECO:0000256" key="3">
    <source>
        <dbReference type="PROSITE-ProRule" id="PRU00221"/>
    </source>
</evidence>
<dbReference type="Gene3D" id="3.40.50.300">
    <property type="entry name" value="P-loop containing nucleotide triphosphate hydrolases"/>
    <property type="match status" value="1"/>
</dbReference>
<dbReference type="PANTHER" id="PTHR22847:SF637">
    <property type="entry name" value="WD REPEAT DOMAIN 5B"/>
    <property type="match status" value="1"/>
</dbReference>
<dbReference type="Pfam" id="PF24883">
    <property type="entry name" value="NPHP3_N"/>
    <property type="match status" value="1"/>
</dbReference>
<feature type="repeat" description="WD" evidence="3">
    <location>
        <begin position="1247"/>
        <end position="1288"/>
    </location>
</feature>
<keyword evidence="2" id="KW-0677">Repeat</keyword>
<dbReference type="InterPro" id="IPR027417">
    <property type="entry name" value="P-loop_NTPase"/>
</dbReference>
<proteinExistence type="predicted"/>
<dbReference type="InterPro" id="IPR020472">
    <property type="entry name" value="WD40_PAC1"/>
</dbReference>
<dbReference type="InterPro" id="IPR011047">
    <property type="entry name" value="Quinoprotein_ADH-like_sf"/>
</dbReference>
<comment type="caution">
    <text evidence="5">The sequence shown here is derived from an EMBL/GenBank/DDBJ whole genome shotgun (WGS) entry which is preliminary data.</text>
</comment>
<dbReference type="Gene3D" id="2.130.10.10">
    <property type="entry name" value="YVTN repeat-like/Quinoprotein amine dehydrogenase"/>
    <property type="match status" value="3"/>
</dbReference>
<dbReference type="GO" id="GO:1990234">
    <property type="term" value="C:transferase complex"/>
    <property type="evidence" value="ECO:0007669"/>
    <property type="project" value="UniProtKB-ARBA"/>
</dbReference>
<keyword evidence="1 3" id="KW-0853">WD repeat</keyword>
<feature type="repeat" description="WD" evidence="3">
    <location>
        <begin position="1087"/>
        <end position="1122"/>
    </location>
</feature>
<dbReference type="SUPFAM" id="SSF50978">
    <property type="entry name" value="WD40 repeat-like"/>
    <property type="match status" value="1"/>
</dbReference>
<dbReference type="PRINTS" id="PR00320">
    <property type="entry name" value="GPROTEINBRPT"/>
</dbReference>
<dbReference type="InterPro" id="IPR015943">
    <property type="entry name" value="WD40/YVTN_repeat-like_dom_sf"/>
</dbReference>
<keyword evidence="6" id="KW-1185">Reference proteome</keyword>
<evidence type="ECO:0000256" key="1">
    <source>
        <dbReference type="ARBA" id="ARBA00022574"/>
    </source>
</evidence>
<name>A0AAD7IKR8_9AGAR</name>
<organism evidence="5 6">
    <name type="scientific">Mycena metata</name>
    <dbReference type="NCBI Taxonomy" id="1033252"/>
    <lineage>
        <taxon>Eukaryota</taxon>
        <taxon>Fungi</taxon>
        <taxon>Dikarya</taxon>
        <taxon>Basidiomycota</taxon>
        <taxon>Agaricomycotina</taxon>
        <taxon>Agaricomycetes</taxon>
        <taxon>Agaricomycetidae</taxon>
        <taxon>Agaricales</taxon>
        <taxon>Marasmiineae</taxon>
        <taxon>Mycenaceae</taxon>
        <taxon>Mycena</taxon>
    </lineage>
</organism>
<sequence>MAESSIQTAQIRLINATGVPQSRWNFRGGTQALVTVGEVQSGARRSSKLSPVNIAPEWQETLPPLSLSHSSILTFKIYRRWPVLFFGFNRLVATREISVAELIQMQRTGSDSVISLAMTANESITVLNLTMALQDLTTSVARAQLSTITQRNLNAAEISGNRPTTFALIVVRLGKLARIAQPFAQLHPISAAAVALVAGMAKALELQLESNARLRELVADVYRILNFVESAELVPQLEHLTPLVGETLRCVVDCINYASRNASSALDVSNGLSDLRGKLQTLEHQMTQALTLGVARMTFTLERTTSSILDEQRLAKLNPVAMLRTSATRHRTMCFPGTRSNLLAKLVEWGALDTTPNVLWLHGLAGTGKSTIATTLAEALEYFGYLGSFVFLDRDVMERSEPSALIRTIAHHLASHGRGPLKEAIVAAIERDPHVAEMRLARQFEQLILEPVCAIGLPAPPMVIIIDALDEGGHGDSQSEFLAVLREGLPKLPKHIRVLITSRRDVNLAKSLLDLPCVREYDLNNESDIHDDIRTYIVAQMQRIQLKHSQSLPSSWPGTHLINELVFHAAGLFIWAVFACRHIAEFDPKGRIVQVIQNTVDQGGADSLDYLFATAIHGPSWRLPDSAMILQHVLTVITMARDPLSPQSIANILGTDVIVVLESLSDLHNILNVDEHELIRIYHPSVRDYLARVKGAPWFIEAETGNSYLAVQCLKHLGQTLKYNSMKLDYATDFKSGEYKRCFVWNAPHYDGPASIEYACATWIDHVCSVQRPEMLPTLLEHIAEFYSSHFLHWLETLSLMKRSRDAIRALGKLHSWCLGHKGTPAFDSELCDLVYDSWRFVSTFSQTIEAHPLLVYHTALPFLPKNTVIREIFSRQHALRVPKLLVGGLAGWDSCLYSMNRHKGIVRSLAMCHQRTDVASGSGDVSVRVWNWETGVETLPSFGSDGPHTHTRDISSVQFSPDGASIFSGSLDGTICCWDSATGVLSTRLVDPTTPSVMHFGERHGTRIHSVAVLLDGNLIAAGRHDGRIAMWDLKESRREIDMDLVGHGGPVFSIHANNDGDILVSGSEDATVRLWDVVKRTARVYRGHTDSVNSVALSPDMSRIASGSLDHTVRVWTTNSQVGECSVLRGHTDEVLAVAFSPDGEYIASAGKDRKISLWTTSGDKPFQQFISHAGPIYSLARTTGRFASGEYPTQPVEDEVQALHTNFVTAVAISNSGDLFASASADSTAVLWNAQTGHPAFPSLKIHSAAINCIAFSPDDNILASGSSDRTVRLLDTNTGNVVGPLLRFSCEVLFLAFFEHSTLAIGLADDTILLWDTLTHAQTLQLTCTPHGHLCALAVSRRLGRVGCMYSRPHGIVGLMLWDVATGEVLVQKDFPLRADTADPIHLEGAHIAFSDDGLYVNLRYHYSHDGRIETRSFDLATGFEVPAIAERTRALYAENAEIYQKDKMVMPLPRDFRTTDIVRCWEALGDVIMVGMSSGRVYAIDLGHAEV</sequence>
<dbReference type="PROSITE" id="PS50294">
    <property type="entry name" value="WD_REPEATS_REGION"/>
    <property type="match status" value="8"/>
</dbReference>
<dbReference type="InterPro" id="IPR019775">
    <property type="entry name" value="WD40_repeat_CS"/>
</dbReference>
<feature type="repeat" description="WD" evidence="3">
    <location>
        <begin position="1046"/>
        <end position="1079"/>
    </location>
</feature>
<evidence type="ECO:0000256" key="2">
    <source>
        <dbReference type="ARBA" id="ARBA00022737"/>
    </source>
</evidence>
<reference evidence="5" key="1">
    <citation type="submission" date="2023-03" db="EMBL/GenBank/DDBJ databases">
        <title>Massive genome expansion in bonnet fungi (Mycena s.s.) driven by repeated elements and novel gene families across ecological guilds.</title>
        <authorList>
            <consortium name="Lawrence Berkeley National Laboratory"/>
            <person name="Harder C.B."/>
            <person name="Miyauchi S."/>
            <person name="Viragh M."/>
            <person name="Kuo A."/>
            <person name="Thoen E."/>
            <person name="Andreopoulos B."/>
            <person name="Lu D."/>
            <person name="Skrede I."/>
            <person name="Drula E."/>
            <person name="Henrissat B."/>
            <person name="Morin E."/>
            <person name="Kohler A."/>
            <person name="Barry K."/>
            <person name="LaButti K."/>
            <person name="Morin E."/>
            <person name="Salamov A."/>
            <person name="Lipzen A."/>
            <person name="Mereny Z."/>
            <person name="Hegedus B."/>
            <person name="Baldrian P."/>
            <person name="Stursova M."/>
            <person name="Weitz H."/>
            <person name="Taylor A."/>
            <person name="Grigoriev I.V."/>
            <person name="Nagy L.G."/>
            <person name="Martin F."/>
            <person name="Kauserud H."/>
        </authorList>
    </citation>
    <scope>NUCLEOTIDE SEQUENCE</scope>
    <source>
        <strain evidence="5">CBHHK182m</strain>
    </source>
</reference>
<dbReference type="InterPro" id="IPR001680">
    <property type="entry name" value="WD40_rpt"/>
</dbReference>
<gene>
    <name evidence="5" type="ORF">B0H16DRAFT_1889439</name>
</gene>
<feature type="repeat" description="WD" evidence="3">
    <location>
        <begin position="1204"/>
        <end position="1245"/>
    </location>
</feature>
<dbReference type="InterPro" id="IPR036322">
    <property type="entry name" value="WD40_repeat_dom_sf"/>
</dbReference>